<evidence type="ECO:0000256" key="3">
    <source>
        <dbReference type="ARBA" id="ARBA00022771"/>
    </source>
</evidence>
<dbReference type="InterPro" id="IPR028942">
    <property type="entry name" value="WHIM1_dom"/>
</dbReference>
<feature type="region of interest" description="Disordered" evidence="7">
    <location>
        <begin position="374"/>
        <end position="400"/>
    </location>
</feature>
<dbReference type="OrthoDB" id="784962at2759"/>
<dbReference type="PROSITE" id="PS01359">
    <property type="entry name" value="ZF_PHD_1"/>
    <property type="match status" value="1"/>
</dbReference>
<dbReference type="Pfam" id="PF02791">
    <property type="entry name" value="DDT"/>
    <property type="match status" value="1"/>
</dbReference>
<keyword evidence="5" id="KW-0539">Nucleus</keyword>
<evidence type="ECO:0000313" key="10">
    <source>
        <dbReference type="Proteomes" id="UP000504603"/>
    </source>
</evidence>
<keyword evidence="2" id="KW-0479">Metal-binding</keyword>
<evidence type="ECO:0000259" key="9">
    <source>
        <dbReference type="PROSITE" id="PS50827"/>
    </source>
</evidence>
<feature type="compositionally biased region" description="Basic residues" evidence="7">
    <location>
        <begin position="66"/>
        <end position="76"/>
    </location>
</feature>
<evidence type="ECO:0000313" key="11">
    <source>
        <dbReference type="RefSeq" id="XP_022154353.1"/>
    </source>
</evidence>
<gene>
    <name evidence="11" type="primary">LOC111021638</name>
</gene>
<sequence>MMEFVGRAVKKEFEGGGIQLGVVKSFDTTTGFFEVEFESGDSEELNLSEVSLLLEGQSQPVEKRPCRGRKPKKRRRIDGSCGIGDVSSNAGKSLVPDNANPDETLEMDFVVSVVCVKDLNESFNLSDEVKKTQEIVDGVGGNLNESLEGNKNFNVNVNLSDGFGDILERRPKYEKDFEGNGSANGNLCRNEDFRDGFDLNARSNSNEWLNLNDGSDVHACPNKNANLERRGSIDLNLYVNAEYDENLTGGNVSCSPVEIKKTKWDFDLNIEVNDDPGDNNNNGGEEVTSFGMAEAVIDKVFDNEEGLQDKIMESEDEDLKEVQIDIKEEWPKYSNSSGGDVTVEASLRASDLNCVNDGDLVNIQVNDVGSEAGPQAIDGCQGNSEGQCKQRSGRRKRRKGLDVVNTSETVLRRSTRRGSIQKTVPIASSEISSPVASVVTEEKQVAYACKGSDMPVDLPSKLQLPLSSKNLNLVDIPILDLFSIYACLRSFSTLLFLSPFELDDFVAALKCKSPTILFDNIHLSVLQTLRKRLEDLSNEGSESASSCLRSLNWDMLDLITWPIFMVEYLLIHGSGLKPGVDLCHLKLLKNDYYELPTGIKIEILRCLCDDMIEVEAIRSEINRRSLAAEPEIIRDRNMKSEVCKKRKTNAAVNSCLSEDILDDTTDWNSDECCLCKMDGSLICCDGCPAAYHLKCVGIAHNLLPEGDWFCPECAIDRHKPWMKTQRSLRGAEFLGIDPHGRTYFSSCGYLLVSDSCDIESSVSYYHRSDLDAVIEALRSSYSSYSDILVAIYKHWNIPFLLNGKISKSGSLHCTTGYYSNFCHEGAKSANLFEAETVLEGQTMNTEEPALDSKLNPSVQTIQKHQTNDSNGYDFTNQDKGISGKFSSGEDPSLIDPCLDGMQESNTKYSGLDHSSSISIGKGDVLEVENDDVYSNFYSFAQTASSVADEFMRKSSEKDKIKEKSTMSEEEIIAAQMKVILKKTSNFSWPFIQNLNIATQKEKCGWCFPCKSSSDELECLFRTNIGRIEEGLGVDVPGLQLRRKGKGHLIDVICQILSIENRLQGLLLGPWLHSHYSKLWREGLLAFDFNSVKPLLLMIESNLRHPAISAEWFKYVDSVNTLGSASLFITSSLRATRHGISRKRARFSDIESSASSNGSSGLSMFWWRGGQLSRRMFNWKVLPRSLVSKAARQAGCTKIPGIAYPEGSECARRSRCIAWRAAVEASTSVEQLAFQVRELYSNIRWDDIENTHPLPTLEKELRKSIRLFKKVIVRRKSVEGDFVKYLLDFGKRRVIPDIVKKYGVKLEDSSNERKRYWLNETYVPLHLLKNFEEKRIARKTNEVKPKNAELHTVKSSQKKGFAYLFSKADKPDLYQCGRCNKVVPVREAVSCRYCQGIFHKKHVKKYVESVAAKCTYACHRCWDGISVKTGGKRGKSSVKGGNLNMARHKKASSDQRALRLRNRKRVLRAGKQVQTKNKSKIPTGIPLRRSARQAKYSSLQKKKQDKKVGGGVKRKKIKSRKGTPKKRKRETSLQKKRTLACHSFWLNGLFLSRKPGDERVTHFRERKLLALSQSISVNLEKPRCNLCSEAEYASVLNYIACEICGVWFHGDAFGLDQTKIDKLIGFRCHTCRKRMPPVCPHQMNQKADILEVPEVQNITVVNCSEEPIPSPL</sequence>
<dbReference type="InterPro" id="IPR001965">
    <property type="entry name" value="Znf_PHD"/>
</dbReference>
<evidence type="ECO:0000256" key="7">
    <source>
        <dbReference type="SAM" id="MobiDB-lite"/>
    </source>
</evidence>
<protein>
    <submittedName>
        <fullName evidence="11">DDT domain-containing protein PTM</fullName>
    </submittedName>
</protein>
<dbReference type="GO" id="GO:0008270">
    <property type="term" value="F:zinc ion binding"/>
    <property type="evidence" value="ECO:0007669"/>
    <property type="project" value="UniProtKB-KW"/>
</dbReference>
<dbReference type="InterPro" id="IPR047365">
    <property type="entry name" value="Tudor_AtPTM-like"/>
</dbReference>
<dbReference type="Pfam" id="PF00628">
    <property type="entry name" value="PHD"/>
    <property type="match status" value="1"/>
</dbReference>
<organism evidence="10 11">
    <name type="scientific">Momordica charantia</name>
    <name type="common">Bitter gourd</name>
    <name type="synonym">Balsam pear</name>
    <dbReference type="NCBI Taxonomy" id="3673"/>
    <lineage>
        <taxon>Eukaryota</taxon>
        <taxon>Viridiplantae</taxon>
        <taxon>Streptophyta</taxon>
        <taxon>Embryophyta</taxon>
        <taxon>Tracheophyta</taxon>
        <taxon>Spermatophyta</taxon>
        <taxon>Magnoliopsida</taxon>
        <taxon>eudicotyledons</taxon>
        <taxon>Gunneridae</taxon>
        <taxon>Pentapetalae</taxon>
        <taxon>rosids</taxon>
        <taxon>fabids</taxon>
        <taxon>Cucurbitales</taxon>
        <taxon>Cucurbitaceae</taxon>
        <taxon>Momordiceae</taxon>
        <taxon>Momordica</taxon>
    </lineage>
</organism>
<keyword evidence="10" id="KW-1185">Reference proteome</keyword>
<accession>A0A6J1DK37</accession>
<proteinExistence type="predicted"/>
<dbReference type="Pfam" id="PF15612">
    <property type="entry name" value="WHIM1"/>
    <property type="match status" value="1"/>
</dbReference>
<dbReference type="Gene3D" id="3.30.40.10">
    <property type="entry name" value="Zinc/RING finger domain, C3HC4 (zinc finger)"/>
    <property type="match status" value="2"/>
</dbReference>
<dbReference type="Pfam" id="PF24294">
    <property type="entry name" value="Chromo_PTM"/>
    <property type="match status" value="1"/>
</dbReference>
<dbReference type="InterPro" id="IPR013083">
    <property type="entry name" value="Znf_RING/FYVE/PHD"/>
</dbReference>
<name>A0A6J1DK37_MOMCH</name>
<dbReference type="SMART" id="SM00571">
    <property type="entry name" value="DDT"/>
    <property type="match status" value="1"/>
</dbReference>
<evidence type="ECO:0000256" key="6">
    <source>
        <dbReference type="PROSITE-ProRule" id="PRU00146"/>
    </source>
</evidence>
<dbReference type="GeneID" id="111021638"/>
<dbReference type="SMART" id="SM00249">
    <property type="entry name" value="PHD"/>
    <property type="match status" value="2"/>
</dbReference>
<evidence type="ECO:0000256" key="4">
    <source>
        <dbReference type="ARBA" id="ARBA00022833"/>
    </source>
</evidence>
<dbReference type="PROSITE" id="PS50827">
    <property type="entry name" value="DDT"/>
    <property type="match status" value="1"/>
</dbReference>
<dbReference type="PROSITE" id="PS50016">
    <property type="entry name" value="ZF_PHD_2"/>
    <property type="match status" value="1"/>
</dbReference>
<dbReference type="PANTHER" id="PTHR46508:SF5">
    <property type="entry name" value="PHD-FINGER AND DNA BINDING DOMAIN-CONTAINING PROTEIN"/>
    <property type="match status" value="1"/>
</dbReference>
<dbReference type="Proteomes" id="UP000504603">
    <property type="component" value="Unplaced"/>
</dbReference>
<evidence type="ECO:0000256" key="2">
    <source>
        <dbReference type="ARBA" id="ARBA00022723"/>
    </source>
</evidence>
<evidence type="ECO:0000259" key="8">
    <source>
        <dbReference type="PROSITE" id="PS50016"/>
    </source>
</evidence>
<dbReference type="CDD" id="cd15539">
    <property type="entry name" value="PHD1_AIRE"/>
    <property type="match status" value="1"/>
</dbReference>
<feature type="domain" description="DDT" evidence="9">
    <location>
        <begin position="475"/>
        <end position="535"/>
    </location>
</feature>
<feature type="region of interest" description="Disordered" evidence="7">
    <location>
        <begin position="1489"/>
        <end position="1532"/>
    </location>
</feature>
<dbReference type="RefSeq" id="XP_022154353.1">
    <property type="nucleotide sequence ID" value="XM_022298661.1"/>
</dbReference>
<dbReference type="GO" id="GO:0005634">
    <property type="term" value="C:nucleus"/>
    <property type="evidence" value="ECO:0007669"/>
    <property type="project" value="UniProtKB-SubCell"/>
</dbReference>
<dbReference type="InterPro" id="IPR011011">
    <property type="entry name" value="Znf_FYVE_PHD"/>
</dbReference>
<evidence type="ECO:0000256" key="5">
    <source>
        <dbReference type="ARBA" id="ARBA00023242"/>
    </source>
</evidence>
<dbReference type="GO" id="GO:0000785">
    <property type="term" value="C:chromatin"/>
    <property type="evidence" value="ECO:0007669"/>
    <property type="project" value="UniProtKB-ARBA"/>
</dbReference>
<feature type="domain" description="PHD-type" evidence="8">
    <location>
        <begin position="669"/>
        <end position="716"/>
    </location>
</feature>
<evidence type="ECO:0000256" key="1">
    <source>
        <dbReference type="ARBA" id="ARBA00004123"/>
    </source>
</evidence>
<reference evidence="11" key="1">
    <citation type="submission" date="2025-08" db="UniProtKB">
        <authorList>
            <consortium name="RefSeq"/>
        </authorList>
    </citation>
    <scope>IDENTIFICATION</scope>
    <source>
        <strain evidence="11">OHB3-1</strain>
    </source>
</reference>
<keyword evidence="4" id="KW-0862">Zinc</keyword>
<dbReference type="InterPro" id="IPR019787">
    <property type="entry name" value="Znf_PHD-finger"/>
</dbReference>
<comment type="subcellular location">
    <subcellularLocation>
        <location evidence="1">Nucleus</location>
    </subcellularLocation>
</comment>
<dbReference type="PANTHER" id="PTHR46508">
    <property type="entry name" value="PHD FINGER FAMILY PROTEIN"/>
    <property type="match status" value="1"/>
</dbReference>
<dbReference type="Pfam" id="PF21743">
    <property type="entry name" value="PTM_DIR17_Tudor"/>
    <property type="match status" value="1"/>
</dbReference>
<dbReference type="KEGG" id="mcha:111021638"/>
<dbReference type="SUPFAM" id="SSF57903">
    <property type="entry name" value="FYVE/PHD zinc finger"/>
    <property type="match status" value="3"/>
</dbReference>
<feature type="region of interest" description="Disordered" evidence="7">
    <location>
        <begin position="60"/>
        <end position="81"/>
    </location>
</feature>
<keyword evidence="3 6" id="KW-0863">Zinc-finger</keyword>
<dbReference type="InterPro" id="IPR056618">
    <property type="entry name" value="Chromo_PTM"/>
</dbReference>
<dbReference type="InterPro" id="IPR019786">
    <property type="entry name" value="Zinc_finger_PHD-type_CS"/>
</dbReference>
<feature type="compositionally biased region" description="Basic residues" evidence="7">
    <location>
        <begin position="1511"/>
        <end position="1532"/>
    </location>
</feature>
<dbReference type="InterPro" id="IPR018501">
    <property type="entry name" value="DDT_dom"/>
</dbReference>